<dbReference type="SUPFAM" id="SSF46689">
    <property type="entry name" value="Homeodomain-like"/>
    <property type="match status" value="1"/>
</dbReference>
<keyword evidence="1" id="KW-0678">Repressor</keyword>
<keyword evidence="2" id="KW-0805">Transcription regulation</keyword>
<feature type="DNA-binding region" description="H-T-H motif" evidence="5">
    <location>
        <begin position="28"/>
        <end position="47"/>
    </location>
</feature>
<evidence type="ECO:0000256" key="4">
    <source>
        <dbReference type="ARBA" id="ARBA00023163"/>
    </source>
</evidence>
<keyword evidence="8" id="KW-1185">Reference proteome</keyword>
<dbReference type="InterPro" id="IPR039538">
    <property type="entry name" value="BetI_C"/>
</dbReference>
<dbReference type="InterPro" id="IPR009057">
    <property type="entry name" value="Homeodomain-like_sf"/>
</dbReference>
<keyword evidence="3 5" id="KW-0238">DNA-binding</keyword>
<dbReference type="InterPro" id="IPR036271">
    <property type="entry name" value="Tet_transcr_reg_TetR-rel_C_sf"/>
</dbReference>
<dbReference type="OrthoDB" id="9806334at2"/>
<evidence type="ECO:0000256" key="2">
    <source>
        <dbReference type="ARBA" id="ARBA00023015"/>
    </source>
</evidence>
<evidence type="ECO:0000259" key="6">
    <source>
        <dbReference type="PROSITE" id="PS50977"/>
    </source>
</evidence>
<name>A0A1X7L0V0_9MICO</name>
<sequence>MTVRRGSRDAILDAVIFILSSRGSDAVTIRNVAAEAGVSVGAVQHNFTTKEALIIGAMTAVNVRFRERLRLLLQNEESAERRLRAFCEEVSCLTETGLTDAVVWTAFAARATTEPGIRAIHAADWGSTEDFLQQLLEAAYPDAGITADDAALVLAVTDGIAVARAAEKTDRMTAERAVRLIDAALAPIAARGRS</sequence>
<dbReference type="Pfam" id="PF00440">
    <property type="entry name" value="TetR_N"/>
    <property type="match status" value="1"/>
</dbReference>
<dbReference type="Gene3D" id="1.10.357.10">
    <property type="entry name" value="Tetracycline Repressor, domain 2"/>
    <property type="match status" value="1"/>
</dbReference>
<evidence type="ECO:0000256" key="1">
    <source>
        <dbReference type="ARBA" id="ARBA00022491"/>
    </source>
</evidence>
<protein>
    <submittedName>
        <fullName evidence="7">Transcriptional regulator, TetR family</fullName>
    </submittedName>
</protein>
<dbReference type="GO" id="GO:0003677">
    <property type="term" value="F:DNA binding"/>
    <property type="evidence" value="ECO:0007669"/>
    <property type="project" value="UniProtKB-UniRule"/>
</dbReference>
<keyword evidence="4" id="KW-0804">Transcription</keyword>
<dbReference type="SUPFAM" id="SSF48498">
    <property type="entry name" value="Tetracyclin repressor-like, C-terminal domain"/>
    <property type="match status" value="1"/>
</dbReference>
<dbReference type="STRING" id="150121.SAMN06296010_3123"/>
<evidence type="ECO:0000313" key="7">
    <source>
        <dbReference type="EMBL" id="SMG46769.1"/>
    </source>
</evidence>
<evidence type="ECO:0000313" key="8">
    <source>
        <dbReference type="Proteomes" id="UP000193244"/>
    </source>
</evidence>
<evidence type="ECO:0000256" key="5">
    <source>
        <dbReference type="PROSITE-ProRule" id="PRU00335"/>
    </source>
</evidence>
<dbReference type="AlphaFoldDB" id="A0A1X7L0V0"/>
<proteinExistence type="predicted"/>
<organism evidence="7 8">
    <name type="scientific">Agreia pratensis</name>
    <dbReference type="NCBI Taxonomy" id="150121"/>
    <lineage>
        <taxon>Bacteria</taxon>
        <taxon>Bacillati</taxon>
        <taxon>Actinomycetota</taxon>
        <taxon>Actinomycetes</taxon>
        <taxon>Micrococcales</taxon>
        <taxon>Microbacteriaceae</taxon>
        <taxon>Agreia</taxon>
    </lineage>
</organism>
<accession>A0A1X7L0V0</accession>
<evidence type="ECO:0000256" key="3">
    <source>
        <dbReference type="ARBA" id="ARBA00023125"/>
    </source>
</evidence>
<dbReference type="Proteomes" id="UP000193244">
    <property type="component" value="Unassembled WGS sequence"/>
</dbReference>
<gene>
    <name evidence="7" type="ORF">SAMN06296010_3123</name>
</gene>
<dbReference type="PANTHER" id="PTHR47506">
    <property type="entry name" value="TRANSCRIPTIONAL REGULATORY PROTEIN"/>
    <property type="match status" value="1"/>
</dbReference>
<dbReference type="PANTHER" id="PTHR47506:SF6">
    <property type="entry name" value="HTH-TYPE TRANSCRIPTIONAL REPRESSOR NEMR"/>
    <property type="match status" value="1"/>
</dbReference>
<reference evidence="8" key="1">
    <citation type="submission" date="2017-04" db="EMBL/GenBank/DDBJ databases">
        <authorList>
            <person name="Varghese N."/>
            <person name="Submissions S."/>
        </authorList>
    </citation>
    <scope>NUCLEOTIDE SEQUENCE [LARGE SCALE GENOMIC DNA]</scope>
    <source>
        <strain evidence="8">VKM Ac-2510</strain>
    </source>
</reference>
<dbReference type="InterPro" id="IPR001647">
    <property type="entry name" value="HTH_TetR"/>
</dbReference>
<dbReference type="PRINTS" id="PR00455">
    <property type="entry name" value="HTHTETR"/>
</dbReference>
<dbReference type="PROSITE" id="PS50977">
    <property type="entry name" value="HTH_TETR_2"/>
    <property type="match status" value="1"/>
</dbReference>
<dbReference type="EMBL" id="FXAY01000006">
    <property type="protein sequence ID" value="SMG46769.1"/>
    <property type="molecule type" value="Genomic_DNA"/>
</dbReference>
<feature type="domain" description="HTH tetR-type" evidence="6">
    <location>
        <begin position="5"/>
        <end position="65"/>
    </location>
</feature>
<dbReference type="Pfam" id="PF13977">
    <property type="entry name" value="TetR_C_6"/>
    <property type="match status" value="1"/>
</dbReference>
<dbReference type="RefSeq" id="WP_085487744.1">
    <property type="nucleotide sequence ID" value="NZ_FXAY01000006.1"/>
</dbReference>